<gene>
    <name evidence="2" type="ORF">P7K49_016816</name>
</gene>
<evidence type="ECO:0000313" key="3">
    <source>
        <dbReference type="Proteomes" id="UP001266305"/>
    </source>
</evidence>
<dbReference type="EMBL" id="JASSZA010000007">
    <property type="protein sequence ID" value="KAK2107302.1"/>
    <property type="molecule type" value="Genomic_DNA"/>
</dbReference>
<reference evidence="2 3" key="1">
    <citation type="submission" date="2023-05" db="EMBL/GenBank/DDBJ databases">
        <title>B98-5 Cell Line De Novo Hybrid Assembly: An Optical Mapping Approach.</title>
        <authorList>
            <person name="Kananen K."/>
            <person name="Auerbach J.A."/>
            <person name="Kautto E."/>
            <person name="Blachly J.S."/>
        </authorList>
    </citation>
    <scope>NUCLEOTIDE SEQUENCE [LARGE SCALE GENOMIC DNA]</scope>
    <source>
        <strain evidence="2">B95-8</strain>
        <tissue evidence="2">Cell line</tissue>
    </source>
</reference>
<evidence type="ECO:0000256" key="1">
    <source>
        <dbReference type="SAM" id="MobiDB-lite"/>
    </source>
</evidence>
<evidence type="ECO:0000313" key="2">
    <source>
        <dbReference type="EMBL" id="KAK2107302.1"/>
    </source>
</evidence>
<comment type="caution">
    <text evidence="2">The sequence shown here is derived from an EMBL/GenBank/DDBJ whole genome shotgun (WGS) entry which is preliminary data.</text>
</comment>
<accession>A0ABQ9VG28</accession>
<name>A0ABQ9VG28_SAGOE</name>
<feature type="compositionally biased region" description="Polar residues" evidence="1">
    <location>
        <begin position="117"/>
        <end position="137"/>
    </location>
</feature>
<protein>
    <submittedName>
        <fullName evidence="2">Uncharacterized protein</fullName>
    </submittedName>
</protein>
<feature type="region of interest" description="Disordered" evidence="1">
    <location>
        <begin position="113"/>
        <end position="137"/>
    </location>
</feature>
<dbReference type="Proteomes" id="UP001266305">
    <property type="component" value="Unassembled WGS sequence"/>
</dbReference>
<keyword evidence="3" id="KW-1185">Reference proteome</keyword>
<proteinExistence type="predicted"/>
<sequence length="137" mass="14831">MRKTLYRDLTHMFCPAEPTKNCPRGQPQDNSALHSLARATPTKTLISVILKGSPSGMRLPASLAPSDLQQPKGWFSFHSAPFTLSSVVQKAAFHQLVADHALLIPGPSQEILMGPQQGFQGSNRSRTVSKSVQVPGD</sequence>
<organism evidence="2 3">
    <name type="scientific">Saguinus oedipus</name>
    <name type="common">Cotton-top tamarin</name>
    <name type="synonym">Oedipomidas oedipus</name>
    <dbReference type="NCBI Taxonomy" id="9490"/>
    <lineage>
        <taxon>Eukaryota</taxon>
        <taxon>Metazoa</taxon>
        <taxon>Chordata</taxon>
        <taxon>Craniata</taxon>
        <taxon>Vertebrata</taxon>
        <taxon>Euteleostomi</taxon>
        <taxon>Mammalia</taxon>
        <taxon>Eutheria</taxon>
        <taxon>Euarchontoglires</taxon>
        <taxon>Primates</taxon>
        <taxon>Haplorrhini</taxon>
        <taxon>Platyrrhini</taxon>
        <taxon>Cebidae</taxon>
        <taxon>Callitrichinae</taxon>
        <taxon>Saguinus</taxon>
    </lineage>
</organism>